<dbReference type="Pfam" id="PF25547">
    <property type="entry name" value="WXG100_2"/>
    <property type="match status" value="1"/>
</dbReference>
<sequence length="242" mass="25821">MAIELPDEVAQFLQLIGINWPMVNEDSVRSFADHVREFATNIDDTHHQATGTIKAMADAYQANSYELLVSKWAHLSQGHMNELVEACHVLATALDAAAEFIVAMKLECIAELIALAVSFVADQAAAVLTLGLAEAAEALVIAAAEKAVDYLEQQLVQYITSKVIEAALPPLLALIEKAVAGMAYSALEDLLGVSGAGQSRGDGFMVHPEQLRAHAEVFARHAETVQGHAEALSGKMAALSFT</sequence>
<dbReference type="EMBL" id="BAAATR010000028">
    <property type="protein sequence ID" value="GAA2263133.1"/>
    <property type="molecule type" value="Genomic_DNA"/>
</dbReference>
<accession>A0ABP5RMA4</accession>
<dbReference type="InterPro" id="IPR057746">
    <property type="entry name" value="CpnT-like_N"/>
</dbReference>
<dbReference type="RefSeq" id="WP_344639154.1">
    <property type="nucleotide sequence ID" value="NZ_BAAATR010000028.1"/>
</dbReference>
<reference evidence="3" key="1">
    <citation type="journal article" date="2019" name="Int. J. Syst. Evol. Microbiol.">
        <title>The Global Catalogue of Microorganisms (GCM) 10K type strain sequencing project: providing services to taxonomists for standard genome sequencing and annotation.</title>
        <authorList>
            <consortium name="The Broad Institute Genomics Platform"/>
            <consortium name="The Broad Institute Genome Sequencing Center for Infectious Disease"/>
            <person name="Wu L."/>
            <person name="Ma J."/>
        </authorList>
    </citation>
    <scope>NUCLEOTIDE SEQUENCE [LARGE SCALE GENOMIC DNA]</scope>
    <source>
        <strain evidence="3">JCM 7356</strain>
    </source>
</reference>
<keyword evidence="3" id="KW-1185">Reference proteome</keyword>
<feature type="domain" description="Outer membrane channel protein CpnT-like N-terminal" evidence="1">
    <location>
        <begin position="17"/>
        <end position="140"/>
    </location>
</feature>
<name>A0ABP5RMA4_9ACTN</name>
<dbReference type="Proteomes" id="UP001500305">
    <property type="component" value="Unassembled WGS sequence"/>
</dbReference>
<comment type="caution">
    <text evidence="2">The sequence shown here is derived from an EMBL/GenBank/DDBJ whole genome shotgun (WGS) entry which is preliminary data.</text>
</comment>
<protein>
    <recommendedName>
        <fullName evidence="1">Outer membrane channel protein CpnT-like N-terminal domain-containing protein</fullName>
    </recommendedName>
</protein>
<evidence type="ECO:0000313" key="3">
    <source>
        <dbReference type="Proteomes" id="UP001500305"/>
    </source>
</evidence>
<organism evidence="2 3">
    <name type="scientific">Kitasatospora cystarginea</name>
    <dbReference type="NCBI Taxonomy" id="58350"/>
    <lineage>
        <taxon>Bacteria</taxon>
        <taxon>Bacillati</taxon>
        <taxon>Actinomycetota</taxon>
        <taxon>Actinomycetes</taxon>
        <taxon>Kitasatosporales</taxon>
        <taxon>Streptomycetaceae</taxon>
        <taxon>Kitasatospora</taxon>
    </lineage>
</organism>
<evidence type="ECO:0000259" key="1">
    <source>
        <dbReference type="Pfam" id="PF25547"/>
    </source>
</evidence>
<proteinExistence type="predicted"/>
<evidence type="ECO:0000313" key="2">
    <source>
        <dbReference type="EMBL" id="GAA2263133.1"/>
    </source>
</evidence>
<gene>
    <name evidence="2" type="ORF">GCM10010430_54560</name>
</gene>